<dbReference type="FunFam" id="3.40.1390.30:FF:000001">
    <property type="entry name" value="GTP cyclohydrolase 1 type 2"/>
    <property type="match status" value="1"/>
</dbReference>
<name>A0A134AQM7_9FUSO</name>
<dbReference type="RefSeq" id="WP_018498751.1">
    <property type="nucleotide sequence ID" value="NZ_AP019829.2"/>
</dbReference>
<dbReference type="PANTHER" id="PTHR13799:SF14">
    <property type="entry name" value="GTP CYCLOHYDROLASE 1 TYPE 2 HOMOLOG"/>
    <property type="match status" value="1"/>
</dbReference>
<protein>
    <recommendedName>
        <fullName evidence="2">GTP cyclohydrolase 1 type 2 homolog</fullName>
    </recommendedName>
</protein>
<dbReference type="STRING" id="157687.HMPREF3180_00222"/>
<dbReference type="NCBIfam" id="TIGR00486">
    <property type="entry name" value="YbgI_SA1388"/>
    <property type="match status" value="1"/>
</dbReference>
<dbReference type="PATRIC" id="fig|157687.3.peg.224"/>
<feature type="binding site" evidence="4">
    <location>
        <position position="65"/>
    </location>
    <ligand>
        <name>a divalent metal cation</name>
        <dbReference type="ChEBI" id="CHEBI:60240"/>
        <label>1</label>
    </ligand>
</feature>
<dbReference type="Proteomes" id="UP000070483">
    <property type="component" value="Unassembled WGS sequence"/>
</dbReference>
<dbReference type="PANTHER" id="PTHR13799">
    <property type="entry name" value="NGG1 INTERACTING FACTOR 3"/>
    <property type="match status" value="1"/>
</dbReference>
<feature type="binding site" evidence="4">
    <location>
        <position position="235"/>
    </location>
    <ligand>
        <name>a divalent metal cation</name>
        <dbReference type="ChEBI" id="CHEBI:60240"/>
        <label>1</label>
    </ligand>
</feature>
<reference evidence="5 8" key="3">
    <citation type="submission" date="2019-07" db="EMBL/GenBank/DDBJ databases">
        <title>Complete Genome Sequence of Leptotrichia wadei Strain JMUB3933.</title>
        <authorList>
            <person name="Watanabe S."/>
            <person name="Cui L."/>
        </authorList>
    </citation>
    <scope>NUCLEOTIDE SEQUENCE [LARGE SCALE GENOMIC DNA]</scope>
    <source>
        <strain evidence="5 8">JMUB3933</strain>
    </source>
</reference>
<feature type="binding site" evidence="4">
    <location>
        <position position="64"/>
    </location>
    <ligand>
        <name>a divalent metal cation</name>
        <dbReference type="ChEBI" id="CHEBI:60240"/>
        <label>2</label>
    </ligand>
</feature>
<dbReference type="GO" id="GO:0046872">
    <property type="term" value="F:metal ion binding"/>
    <property type="evidence" value="ECO:0007669"/>
    <property type="project" value="UniProtKB-KW"/>
</dbReference>
<reference evidence="6" key="2">
    <citation type="submission" date="2016-01" db="EMBL/GenBank/DDBJ databases">
        <authorList>
            <person name="Oliw E.H."/>
        </authorList>
    </citation>
    <scope>NUCLEOTIDE SEQUENCE [LARGE SCALE GENOMIC DNA]</scope>
    <source>
        <strain evidence="6">KA00185</strain>
    </source>
</reference>
<dbReference type="Proteomes" id="UP000321397">
    <property type="component" value="Chromosome"/>
</dbReference>
<evidence type="ECO:0000256" key="3">
    <source>
        <dbReference type="ARBA" id="ARBA00022723"/>
    </source>
</evidence>
<dbReference type="GeneID" id="84805106"/>
<sequence>MKLWQIMGELQTIFSPKIAEDWDNVGLLVGDNTREINKILFCLDVTEKAVQKALDNNVDLIISHHPVIFSGLKKITNETVHGRKILKLIENKIAVYSIHTNSDFAINGLNDFIMDKLNLDGEKIIFNEHEFEDYNPIKNKMEHVCGGLARIKILNEKMKLGDLIERIKDSLGIGYVRYVGDKNSYVRKIGLVTGGGSSFMYEVANKIDVFLTGDLRYHEALDALEEGRILVDIGHFESEYLFVDLMMEKMEKFFKGEMIRHFEDEVFKLG</sequence>
<evidence type="ECO:0000256" key="1">
    <source>
        <dbReference type="ARBA" id="ARBA00006964"/>
    </source>
</evidence>
<dbReference type="EMBL" id="LSDD01000011">
    <property type="protein sequence ID" value="KXB69920.1"/>
    <property type="molecule type" value="Genomic_DNA"/>
</dbReference>
<keyword evidence="7" id="KW-1185">Reference proteome</keyword>
<feature type="binding site" evidence="4">
    <location>
        <position position="103"/>
    </location>
    <ligand>
        <name>a divalent metal cation</name>
        <dbReference type="ChEBI" id="CHEBI:60240"/>
        <label>1</label>
    </ligand>
</feature>
<comment type="similarity">
    <text evidence="1">Belongs to the GTP cyclohydrolase I type 2/NIF3 family.</text>
</comment>
<keyword evidence="3 4" id="KW-0479">Metal-binding</keyword>
<dbReference type="GO" id="GO:0005737">
    <property type="term" value="C:cytoplasm"/>
    <property type="evidence" value="ECO:0007669"/>
    <property type="project" value="TreeGrafter"/>
</dbReference>
<evidence type="ECO:0000313" key="5">
    <source>
        <dbReference type="EMBL" id="BBM48260.1"/>
    </source>
</evidence>
<dbReference type="SUPFAM" id="SSF102705">
    <property type="entry name" value="NIF3 (NGG1p interacting factor 3)-like"/>
    <property type="match status" value="1"/>
</dbReference>
<dbReference type="OrthoDB" id="9792792at2"/>
<dbReference type="Gene3D" id="3.40.1390.30">
    <property type="entry name" value="NIF3 (NGG1p interacting factor 3)-like"/>
    <property type="match status" value="2"/>
</dbReference>
<evidence type="ECO:0000313" key="8">
    <source>
        <dbReference type="Proteomes" id="UP000321397"/>
    </source>
</evidence>
<dbReference type="EMBL" id="AP019834">
    <property type="protein sequence ID" value="BBM48260.1"/>
    <property type="molecule type" value="Genomic_DNA"/>
</dbReference>
<dbReference type="InterPro" id="IPR036069">
    <property type="entry name" value="DUF34/NIF3_sf"/>
</dbReference>
<organism evidence="6 7">
    <name type="scientific">Leptotrichia wadei</name>
    <dbReference type="NCBI Taxonomy" id="157687"/>
    <lineage>
        <taxon>Bacteria</taxon>
        <taxon>Fusobacteriati</taxon>
        <taxon>Fusobacteriota</taxon>
        <taxon>Fusobacteriia</taxon>
        <taxon>Fusobacteriales</taxon>
        <taxon>Leptotrichiaceae</taxon>
        <taxon>Leptotrichia</taxon>
    </lineage>
</organism>
<evidence type="ECO:0000313" key="6">
    <source>
        <dbReference type="EMBL" id="KXB69920.1"/>
    </source>
</evidence>
<reference evidence="7" key="1">
    <citation type="submission" date="2016-01" db="EMBL/GenBank/DDBJ databases">
        <authorList>
            <person name="Mitreva M."/>
            <person name="Pepin K.H."/>
            <person name="Mihindukulasuriya K.A."/>
            <person name="Fulton R."/>
            <person name="Fronick C."/>
            <person name="O'Laughlin M."/>
            <person name="Miner T."/>
            <person name="Herter B."/>
            <person name="Rosa B.A."/>
            <person name="Cordes M."/>
            <person name="Tomlinson C."/>
            <person name="Wollam A."/>
            <person name="Palsikar V.B."/>
            <person name="Mardis E.R."/>
            <person name="Wilson R.K."/>
        </authorList>
    </citation>
    <scope>NUCLEOTIDE SEQUENCE [LARGE SCALE GENOMIC DNA]</scope>
    <source>
        <strain evidence="7">KA00185</strain>
    </source>
</reference>
<accession>A0A134AQM7</accession>
<gene>
    <name evidence="6" type="ORF">HMPREF3180_00222</name>
    <name evidence="5" type="ORF">JMUB3933_1774</name>
</gene>
<evidence type="ECO:0000256" key="4">
    <source>
        <dbReference type="PIRSR" id="PIRSR602678-1"/>
    </source>
</evidence>
<dbReference type="AlphaFoldDB" id="A0A134AQM7"/>
<dbReference type="Pfam" id="PF01784">
    <property type="entry name" value="DUF34_NIF3"/>
    <property type="match status" value="1"/>
</dbReference>
<feature type="binding site" evidence="4">
    <location>
        <position position="239"/>
    </location>
    <ligand>
        <name>a divalent metal cation</name>
        <dbReference type="ChEBI" id="CHEBI:60240"/>
        <label>1</label>
    </ligand>
</feature>
<dbReference type="InterPro" id="IPR002678">
    <property type="entry name" value="DUF34/NIF3"/>
</dbReference>
<evidence type="ECO:0000256" key="2">
    <source>
        <dbReference type="ARBA" id="ARBA00022112"/>
    </source>
</evidence>
<evidence type="ECO:0000313" key="7">
    <source>
        <dbReference type="Proteomes" id="UP000070483"/>
    </source>
</evidence>
<proteinExistence type="inferred from homology"/>